<reference evidence="1" key="1">
    <citation type="submission" date="2022-04" db="EMBL/GenBank/DDBJ databases">
        <title>Genome of the entomopathogenic fungus Entomophthora muscae.</title>
        <authorList>
            <person name="Elya C."/>
            <person name="Lovett B.R."/>
            <person name="Lee E."/>
            <person name="Macias A.M."/>
            <person name="Hajek A.E."/>
            <person name="De Bivort B.L."/>
            <person name="Kasson M.T."/>
            <person name="De Fine Licht H.H."/>
            <person name="Stajich J.E."/>
        </authorList>
    </citation>
    <scope>NUCLEOTIDE SEQUENCE</scope>
    <source>
        <strain evidence="1">Berkeley</strain>
    </source>
</reference>
<comment type="caution">
    <text evidence="1">The sequence shown here is derived from an EMBL/GenBank/DDBJ whole genome shotgun (WGS) entry which is preliminary data.</text>
</comment>
<proteinExistence type="predicted"/>
<organism evidence="1 2">
    <name type="scientific">Entomophthora muscae</name>
    <dbReference type="NCBI Taxonomy" id="34485"/>
    <lineage>
        <taxon>Eukaryota</taxon>
        <taxon>Fungi</taxon>
        <taxon>Fungi incertae sedis</taxon>
        <taxon>Zoopagomycota</taxon>
        <taxon>Entomophthoromycotina</taxon>
        <taxon>Entomophthoromycetes</taxon>
        <taxon>Entomophthorales</taxon>
        <taxon>Entomophthoraceae</taxon>
        <taxon>Entomophthora</taxon>
    </lineage>
</organism>
<keyword evidence="2" id="KW-1185">Reference proteome</keyword>
<accession>A0ACC2SAF8</accession>
<gene>
    <name evidence="1" type="ORF">DSO57_1003907</name>
</gene>
<protein>
    <submittedName>
        <fullName evidence="1">Uncharacterized protein</fullName>
    </submittedName>
</protein>
<evidence type="ECO:0000313" key="1">
    <source>
        <dbReference type="EMBL" id="KAJ9059290.1"/>
    </source>
</evidence>
<sequence length="80" mass="8569">VRKATFTALSPMANRLTYHGGVDTQIISIAVSRIQAKLLDGDAIKSISQWIKVTAPAGWLLTQVPGQTSILEPHLTIAGM</sequence>
<dbReference type="Proteomes" id="UP001165960">
    <property type="component" value="Unassembled WGS sequence"/>
</dbReference>
<name>A0ACC2SAF8_9FUNG</name>
<dbReference type="EMBL" id="QTSX02005689">
    <property type="protein sequence ID" value="KAJ9059290.1"/>
    <property type="molecule type" value="Genomic_DNA"/>
</dbReference>
<feature type="non-terminal residue" evidence="1">
    <location>
        <position position="1"/>
    </location>
</feature>
<evidence type="ECO:0000313" key="2">
    <source>
        <dbReference type="Proteomes" id="UP001165960"/>
    </source>
</evidence>